<dbReference type="EMBL" id="GG662700">
    <property type="protein sequence ID" value="EAR95916.2"/>
    <property type="molecule type" value="Genomic_DNA"/>
</dbReference>
<dbReference type="OMA" id="LFFDRSW"/>
<protein>
    <submittedName>
        <fullName evidence="2">Membrane protein, putative</fullName>
    </submittedName>
</protein>
<dbReference type="Proteomes" id="UP000009168">
    <property type="component" value="Unassembled WGS sequence"/>
</dbReference>
<feature type="transmembrane region" description="Helical" evidence="1">
    <location>
        <begin position="91"/>
        <end position="110"/>
    </location>
</feature>
<dbReference type="InParanoid" id="Q23H92"/>
<feature type="transmembrane region" description="Helical" evidence="1">
    <location>
        <begin position="51"/>
        <end position="71"/>
    </location>
</feature>
<feature type="transmembrane region" description="Helical" evidence="1">
    <location>
        <begin position="167"/>
        <end position="188"/>
    </location>
</feature>
<feature type="transmembrane region" description="Helical" evidence="1">
    <location>
        <begin position="208"/>
        <end position="227"/>
    </location>
</feature>
<feature type="transmembrane region" description="Helical" evidence="1">
    <location>
        <begin position="125"/>
        <end position="146"/>
    </location>
</feature>
<keyword evidence="1" id="KW-0472">Membrane</keyword>
<dbReference type="eggNOG" id="ENOG502RZID">
    <property type="taxonomic scope" value="Eukaryota"/>
</dbReference>
<proteinExistence type="predicted"/>
<keyword evidence="3" id="KW-1185">Reference proteome</keyword>
<dbReference type="OrthoDB" id="443651at2759"/>
<keyword evidence="1" id="KW-1133">Transmembrane helix</keyword>
<sequence>MQNLKHETKQFVKYLGELSTYEILQCILSGIFGILICVFTSAIVNTTLVEISINIIFAFYFGVCFLMIGILLVMRIQSLPETSEMGKRKPFLFIFSCMVIVSGTFCFFLEDNWFIKLPPFEKGPIYTIISMSLNFCVIFSIVDLMNFFMGFCQKSHQKTMVETPKQIAVTLFLSVVMGLFYGIIFSIFDLEDQRGAKLDSQLIQDEYYCIPIASILGFVGGFINELLRIRGDYLPIIFTRQEDPFNEEI</sequence>
<feature type="transmembrane region" description="Helical" evidence="1">
    <location>
        <begin position="21"/>
        <end position="45"/>
    </location>
</feature>
<dbReference type="KEGG" id="tet:TTHERM_00819540"/>
<evidence type="ECO:0000256" key="1">
    <source>
        <dbReference type="SAM" id="Phobius"/>
    </source>
</evidence>
<keyword evidence="1" id="KW-0812">Transmembrane</keyword>
<evidence type="ECO:0000313" key="2">
    <source>
        <dbReference type="EMBL" id="EAR95916.2"/>
    </source>
</evidence>
<gene>
    <name evidence="2" type="ORF">TTHERM_00819540</name>
</gene>
<dbReference type="GeneID" id="7846386"/>
<evidence type="ECO:0000313" key="3">
    <source>
        <dbReference type="Proteomes" id="UP000009168"/>
    </source>
</evidence>
<dbReference type="AlphaFoldDB" id="Q23H92"/>
<name>Q23H92_TETTS</name>
<dbReference type="RefSeq" id="XP_001016161.2">
    <property type="nucleotide sequence ID" value="XM_001016161.3"/>
</dbReference>
<accession>Q23H92</accession>
<reference evidence="3" key="1">
    <citation type="journal article" date="2006" name="PLoS Biol.">
        <title>Macronuclear genome sequence of the ciliate Tetrahymena thermophila, a model eukaryote.</title>
        <authorList>
            <person name="Eisen J.A."/>
            <person name="Coyne R.S."/>
            <person name="Wu M."/>
            <person name="Wu D."/>
            <person name="Thiagarajan M."/>
            <person name="Wortman J.R."/>
            <person name="Badger J.H."/>
            <person name="Ren Q."/>
            <person name="Amedeo P."/>
            <person name="Jones K.M."/>
            <person name="Tallon L.J."/>
            <person name="Delcher A.L."/>
            <person name="Salzberg S.L."/>
            <person name="Silva J.C."/>
            <person name="Haas B.J."/>
            <person name="Majoros W.H."/>
            <person name="Farzad M."/>
            <person name="Carlton J.M."/>
            <person name="Smith R.K. Jr."/>
            <person name="Garg J."/>
            <person name="Pearlman R.E."/>
            <person name="Karrer K.M."/>
            <person name="Sun L."/>
            <person name="Manning G."/>
            <person name="Elde N.C."/>
            <person name="Turkewitz A.P."/>
            <person name="Asai D.J."/>
            <person name="Wilkes D.E."/>
            <person name="Wang Y."/>
            <person name="Cai H."/>
            <person name="Collins K."/>
            <person name="Stewart B.A."/>
            <person name="Lee S.R."/>
            <person name="Wilamowska K."/>
            <person name="Weinberg Z."/>
            <person name="Ruzzo W.L."/>
            <person name="Wloga D."/>
            <person name="Gaertig J."/>
            <person name="Frankel J."/>
            <person name="Tsao C.-C."/>
            <person name="Gorovsky M.A."/>
            <person name="Keeling P.J."/>
            <person name="Waller R.F."/>
            <person name="Patron N.J."/>
            <person name="Cherry J.M."/>
            <person name="Stover N.A."/>
            <person name="Krieger C.J."/>
            <person name="del Toro C."/>
            <person name="Ryder H.F."/>
            <person name="Williamson S.C."/>
            <person name="Barbeau R.A."/>
            <person name="Hamilton E.P."/>
            <person name="Orias E."/>
        </authorList>
    </citation>
    <scope>NUCLEOTIDE SEQUENCE [LARGE SCALE GENOMIC DNA]</scope>
    <source>
        <strain evidence="3">SB210</strain>
    </source>
</reference>
<dbReference type="HOGENOM" id="CLU_083505_1_0_1"/>
<organism evidence="2 3">
    <name type="scientific">Tetrahymena thermophila (strain SB210)</name>
    <dbReference type="NCBI Taxonomy" id="312017"/>
    <lineage>
        <taxon>Eukaryota</taxon>
        <taxon>Sar</taxon>
        <taxon>Alveolata</taxon>
        <taxon>Ciliophora</taxon>
        <taxon>Intramacronucleata</taxon>
        <taxon>Oligohymenophorea</taxon>
        <taxon>Hymenostomatida</taxon>
        <taxon>Tetrahymenina</taxon>
        <taxon>Tetrahymenidae</taxon>
        <taxon>Tetrahymena</taxon>
    </lineage>
</organism>